<organism evidence="4">
    <name type="scientific">Soboliphyme baturini</name>
    <dbReference type="NCBI Taxonomy" id="241478"/>
    <lineage>
        <taxon>Eukaryota</taxon>
        <taxon>Metazoa</taxon>
        <taxon>Ecdysozoa</taxon>
        <taxon>Nematoda</taxon>
        <taxon>Enoplea</taxon>
        <taxon>Dorylaimia</taxon>
        <taxon>Dioctophymatida</taxon>
        <taxon>Dioctophymatoidea</taxon>
        <taxon>Soboliphymatidae</taxon>
        <taxon>Soboliphyme</taxon>
    </lineage>
</organism>
<dbReference type="GO" id="GO:0005452">
    <property type="term" value="F:solute:inorganic anion antiporter activity"/>
    <property type="evidence" value="ECO:0007669"/>
    <property type="project" value="InterPro"/>
</dbReference>
<sequence>MTSFVRKLSMNFASRKESTLVDGRGDFLVDSFYSGQTVHAGHSGQVLAERLRSVLENDDTLHGVDQHHRIFCEMLCLQKKDEMHYMWEEKSRWIKYEETVEEGGARWSKPHITLLNMESCLQLKACFKKSAVSLDVNLTTFQDIARYTLDVWNKQCDLQKQELAPCKRALMSKKQHLGKPKAIEGSGSFINETCFCTFCLMSKECLGCLFLDVI</sequence>
<evidence type="ECO:0000259" key="1">
    <source>
        <dbReference type="Pfam" id="PF07565"/>
    </source>
</evidence>
<protein>
    <submittedName>
        <fullName evidence="4">Band_3_cyto domain-containing protein</fullName>
    </submittedName>
</protein>
<dbReference type="SUPFAM" id="SSF55804">
    <property type="entry name" value="Phoshotransferase/anion transport protein"/>
    <property type="match status" value="1"/>
</dbReference>
<accession>A0A183ILP8</accession>
<dbReference type="InterPro" id="IPR003020">
    <property type="entry name" value="HCO3_transpt_euk"/>
</dbReference>
<dbReference type="PANTHER" id="PTHR11453">
    <property type="entry name" value="ANION EXCHANGE PROTEIN"/>
    <property type="match status" value="1"/>
</dbReference>
<dbReference type="GO" id="GO:0050801">
    <property type="term" value="P:monoatomic ion homeostasis"/>
    <property type="evidence" value="ECO:0007669"/>
    <property type="project" value="TreeGrafter"/>
</dbReference>
<evidence type="ECO:0000313" key="4">
    <source>
        <dbReference type="WBParaSite" id="SBAD_0000473601-mRNA-1"/>
    </source>
</evidence>
<dbReference type="WBParaSite" id="SBAD_0000473601-mRNA-1">
    <property type="protein sequence ID" value="SBAD_0000473601-mRNA-1"/>
    <property type="gene ID" value="SBAD_0000473601"/>
</dbReference>
<dbReference type="OrthoDB" id="1735926at2759"/>
<dbReference type="Pfam" id="PF07565">
    <property type="entry name" value="Band_3_cyto"/>
    <property type="match status" value="1"/>
</dbReference>
<dbReference type="InterPro" id="IPR013769">
    <property type="entry name" value="Band3_cytoplasmic_dom"/>
</dbReference>
<dbReference type="GO" id="GO:0008509">
    <property type="term" value="F:monoatomic anion transmembrane transporter activity"/>
    <property type="evidence" value="ECO:0007669"/>
    <property type="project" value="InterPro"/>
</dbReference>
<dbReference type="Proteomes" id="UP000270296">
    <property type="component" value="Unassembled WGS sequence"/>
</dbReference>
<evidence type="ECO:0000313" key="2">
    <source>
        <dbReference type="EMBL" id="VDP04713.1"/>
    </source>
</evidence>
<name>A0A183ILP8_9BILA</name>
<feature type="domain" description="Band 3 cytoplasmic" evidence="1">
    <location>
        <begin position="68"/>
        <end position="182"/>
    </location>
</feature>
<dbReference type="AlphaFoldDB" id="A0A183ILP8"/>
<dbReference type="Gene3D" id="3.40.930.10">
    <property type="entry name" value="Mannitol-specific EII, Chain A"/>
    <property type="match status" value="1"/>
</dbReference>
<dbReference type="GO" id="GO:0015701">
    <property type="term" value="P:bicarbonate transport"/>
    <property type="evidence" value="ECO:0007669"/>
    <property type="project" value="TreeGrafter"/>
</dbReference>
<reference evidence="2 3" key="2">
    <citation type="submission" date="2018-11" db="EMBL/GenBank/DDBJ databases">
        <authorList>
            <consortium name="Pathogen Informatics"/>
        </authorList>
    </citation>
    <scope>NUCLEOTIDE SEQUENCE [LARGE SCALE GENOMIC DNA]</scope>
</reference>
<keyword evidence="3" id="KW-1185">Reference proteome</keyword>
<gene>
    <name evidence="2" type="ORF">SBAD_LOCUS4544</name>
</gene>
<dbReference type="InterPro" id="IPR016152">
    <property type="entry name" value="PTrfase/Anion_transptr"/>
</dbReference>
<reference evidence="4" key="1">
    <citation type="submission" date="2016-06" db="UniProtKB">
        <authorList>
            <consortium name="WormBaseParasite"/>
        </authorList>
    </citation>
    <scope>IDENTIFICATION</scope>
</reference>
<evidence type="ECO:0000313" key="3">
    <source>
        <dbReference type="Proteomes" id="UP000270296"/>
    </source>
</evidence>
<dbReference type="PANTHER" id="PTHR11453:SF47">
    <property type="entry name" value="ANION EXCHANGE PROTEIN"/>
    <property type="match status" value="1"/>
</dbReference>
<proteinExistence type="predicted"/>
<dbReference type="GO" id="GO:0005886">
    <property type="term" value="C:plasma membrane"/>
    <property type="evidence" value="ECO:0007669"/>
    <property type="project" value="TreeGrafter"/>
</dbReference>
<dbReference type="EMBL" id="UZAM01008390">
    <property type="protein sequence ID" value="VDP04713.1"/>
    <property type="molecule type" value="Genomic_DNA"/>
</dbReference>